<keyword evidence="5 9" id="KW-0732">Signal</keyword>
<keyword evidence="7" id="KW-0873">Pyrrolidone carboxylic acid</keyword>
<keyword evidence="3" id="KW-0964">Secreted</keyword>
<dbReference type="HOGENOM" id="CLU_197025_0_0_1"/>
<organism evidence="10">
    <name type="scientific">Tribolium castaneum</name>
    <name type="common">Red flour beetle</name>
    <dbReference type="NCBI Taxonomy" id="7070"/>
    <lineage>
        <taxon>Eukaryota</taxon>
        <taxon>Metazoa</taxon>
        <taxon>Ecdysozoa</taxon>
        <taxon>Arthropoda</taxon>
        <taxon>Hexapoda</taxon>
        <taxon>Insecta</taxon>
        <taxon>Pterygota</taxon>
        <taxon>Neoptera</taxon>
        <taxon>Endopterygota</taxon>
        <taxon>Coleoptera</taxon>
        <taxon>Polyphaga</taxon>
        <taxon>Cucujiformia</taxon>
        <taxon>Tenebrionidae</taxon>
        <taxon>Tenebrionidae incertae sedis</taxon>
        <taxon>Tribolium</taxon>
    </lineage>
</organism>
<evidence type="ECO:0000256" key="5">
    <source>
        <dbReference type="ARBA" id="ARBA00022729"/>
    </source>
</evidence>
<comment type="subcellular location">
    <subcellularLocation>
        <location evidence="1">Secreted</location>
    </subcellularLocation>
</comment>
<keyword evidence="8" id="KW-0527">Neuropeptide</keyword>
<name>A3RE76_TRICA</name>
<evidence type="ECO:0000256" key="9">
    <source>
        <dbReference type="SAM" id="SignalP"/>
    </source>
</evidence>
<dbReference type="InterPro" id="IPR010475">
    <property type="entry name" value="AKH/RPCH_hormone"/>
</dbReference>
<accession>A3RE76</accession>
<dbReference type="RefSeq" id="NP_001107797.1">
    <property type="nucleotide sequence ID" value="NM_001114325.1"/>
</dbReference>
<reference evidence="11" key="2">
    <citation type="submission" date="2008-05" db="EMBL/GenBank/DDBJ databases">
        <title>Molecular cloning and identification of a Tribolium ACP receptor.</title>
        <authorList>
            <person name="Hansen K.K."/>
            <person name="Stafflinger E."/>
        </authorList>
    </citation>
    <scope>NUCLEOTIDE SEQUENCE</scope>
</reference>
<dbReference type="GO" id="GO:0005179">
    <property type="term" value="F:hormone activity"/>
    <property type="evidence" value="ECO:0007669"/>
    <property type="project" value="UniProtKB-KW"/>
</dbReference>
<evidence type="ECO:0000313" key="10">
    <source>
        <dbReference type="EMBL" id="ABN79648.1"/>
    </source>
</evidence>
<comment type="similarity">
    <text evidence="2">Belongs to the AKH/HRTH/RPCH family.</text>
</comment>
<dbReference type="EMBL" id="EU728828">
    <property type="protein sequence ID" value="ACH88750.1"/>
    <property type="molecule type" value="mRNA"/>
</dbReference>
<dbReference type="GeneID" id="100135764"/>
<reference evidence="10" key="1">
    <citation type="submission" date="2007-01" db="EMBL/GenBank/DDBJ databases">
        <title>Molecular identification of the genes encoding two AKH peptides and an AKH receptor in the Tribolium castaneum.</title>
        <authorList>
            <person name="Li B."/>
            <person name="Park Y."/>
        </authorList>
    </citation>
    <scope>NUCLEOTIDE SEQUENCE</scope>
</reference>
<evidence type="ECO:0000313" key="11">
    <source>
        <dbReference type="EMBL" id="ACH88750.1"/>
    </source>
</evidence>
<evidence type="ECO:0000256" key="8">
    <source>
        <dbReference type="ARBA" id="ARBA00023320"/>
    </source>
</evidence>
<feature type="signal peptide" evidence="9">
    <location>
        <begin position="1"/>
        <end position="19"/>
    </location>
</feature>
<evidence type="ECO:0000256" key="7">
    <source>
        <dbReference type="ARBA" id="ARBA00023283"/>
    </source>
</evidence>
<sequence>MSRMFLIVVLIAFVGVCTAQLNFSTDWGKRSGSSAGSDANNCKEPVETIMLIYKIIQVSFFNIPNSPQQIFAE</sequence>
<dbReference type="GO" id="GO:0005576">
    <property type="term" value="C:extracellular region"/>
    <property type="evidence" value="ECO:0007669"/>
    <property type="project" value="UniProtKB-SubCell"/>
</dbReference>
<evidence type="ECO:0000256" key="4">
    <source>
        <dbReference type="ARBA" id="ARBA00022702"/>
    </source>
</evidence>
<dbReference type="AlphaFoldDB" id="A3RE76"/>
<keyword evidence="4" id="KW-0372">Hormone</keyword>
<dbReference type="InterPro" id="IPR002047">
    <property type="entry name" value="Adipokinetic_hormone_CS"/>
</dbReference>
<dbReference type="KEGG" id="tca:100135764"/>
<proteinExistence type="evidence at transcript level"/>
<dbReference type="EMBL" id="EF222288">
    <property type="protein sequence ID" value="ABN79648.1"/>
    <property type="molecule type" value="mRNA"/>
</dbReference>
<evidence type="ECO:0000256" key="1">
    <source>
        <dbReference type="ARBA" id="ARBA00004613"/>
    </source>
</evidence>
<dbReference type="CTD" id="100135764"/>
<dbReference type="GO" id="GO:0007218">
    <property type="term" value="P:neuropeptide signaling pathway"/>
    <property type="evidence" value="ECO:0007669"/>
    <property type="project" value="UniProtKB-KW"/>
</dbReference>
<evidence type="ECO:0000256" key="2">
    <source>
        <dbReference type="ARBA" id="ARBA00006145"/>
    </source>
</evidence>
<dbReference type="PROSITE" id="PS00256">
    <property type="entry name" value="AKH"/>
    <property type="match status" value="1"/>
</dbReference>
<protein>
    <submittedName>
        <fullName evidence="11">ACP preprohomone</fullName>
    </submittedName>
    <submittedName>
        <fullName evidence="10">Adipokinetic hormone 1</fullName>
    </submittedName>
</protein>
<keyword evidence="6" id="KW-0027">Amidation</keyword>
<evidence type="ECO:0000256" key="3">
    <source>
        <dbReference type="ARBA" id="ARBA00022525"/>
    </source>
</evidence>
<gene>
    <name evidence="10" type="primary">akh1</name>
</gene>
<feature type="chain" id="PRO_5010102797" evidence="9">
    <location>
        <begin position="20"/>
        <end position="73"/>
    </location>
</feature>
<dbReference type="Pfam" id="PF06377">
    <property type="entry name" value="Adipokin_hormo"/>
    <property type="match status" value="1"/>
</dbReference>
<dbReference type="OrthoDB" id="6159864at2759"/>
<evidence type="ECO:0000256" key="6">
    <source>
        <dbReference type="ARBA" id="ARBA00022815"/>
    </source>
</evidence>